<accession>A0A0G4J0C9</accession>
<evidence type="ECO:0000259" key="1">
    <source>
        <dbReference type="Pfam" id="PF13676"/>
    </source>
</evidence>
<keyword evidence="3" id="KW-1185">Reference proteome</keyword>
<dbReference type="Gene3D" id="3.40.50.10140">
    <property type="entry name" value="Toll/interleukin-1 receptor homology (TIR) domain"/>
    <property type="match status" value="1"/>
</dbReference>
<evidence type="ECO:0000313" key="2">
    <source>
        <dbReference type="EMBL" id="CEP00789.1"/>
    </source>
</evidence>
<feature type="domain" description="TIR" evidence="1">
    <location>
        <begin position="9"/>
        <end position="103"/>
    </location>
</feature>
<sequence length="151" mass="16529">MPDDGLSMFLSFSHDDLDLAQGLHRALQAGRGQVWADWETVAATAAWTDEIHRAVARADLFVALISPEYLLNASCQEEIALAAHHRKRVLAFCTKSLPRDCLPAGIADADIAVLKPPRADADLHDAAPLLLPFLRRHRRAPATTLTYATPT</sequence>
<dbReference type="SUPFAM" id="SSF52200">
    <property type="entry name" value="Toll/Interleukin receptor TIR domain"/>
    <property type="match status" value="1"/>
</dbReference>
<gene>
    <name evidence="2" type="ORF">PBRA_008101</name>
</gene>
<reference evidence="2 3" key="1">
    <citation type="submission" date="2015-02" db="EMBL/GenBank/DDBJ databases">
        <authorList>
            <person name="Chooi Y.-H."/>
        </authorList>
    </citation>
    <scope>NUCLEOTIDE SEQUENCE [LARGE SCALE GENOMIC DNA]</scope>
    <source>
        <strain evidence="2">E3</strain>
    </source>
</reference>
<dbReference type="GO" id="GO:0007165">
    <property type="term" value="P:signal transduction"/>
    <property type="evidence" value="ECO:0007669"/>
    <property type="project" value="InterPro"/>
</dbReference>
<evidence type="ECO:0000313" key="3">
    <source>
        <dbReference type="Proteomes" id="UP000039324"/>
    </source>
</evidence>
<proteinExistence type="predicted"/>
<dbReference type="InterPro" id="IPR000157">
    <property type="entry name" value="TIR_dom"/>
</dbReference>
<dbReference type="Pfam" id="PF13676">
    <property type="entry name" value="TIR_2"/>
    <property type="match status" value="1"/>
</dbReference>
<name>A0A0G4J0C9_PLABS</name>
<dbReference type="AlphaFoldDB" id="A0A0G4J0C9"/>
<dbReference type="InterPro" id="IPR035897">
    <property type="entry name" value="Toll_tir_struct_dom_sf"/>
</dbReference>
<dbReference type="Proteomes" id="UP000039324">
    <property type="component" value="Unassembled WGS sequence"/>
</dbReference>
<organism evidence="2 3">
    <name type="scientific">Plasmodiophora brassicae</name>
    <name type="common">Clubroot disease agent</name>
    <dbReference type="NCBI Taxonomy" id="37360"/>
    <lineage>
        <taxon>Eukaryota</taxon>
        <taxon>Sar</taxon>
        <taxon>Rhizaria</taxon>
        <taxon>Endomyxa</taxon>
        <taxon>Phytomyxea</taxon>
        <taxon>Plasmodiophorida</taxon>
        <taxon>Plasmodiophoridae</taxon>
        <taxon>Plasmodiophora</taxon>
    </lineage>
</organism>
<dbReference type="EMBL" id="CDSF01000102">
    <property type="protein sequence ID" value="CEP00789.1"/>
    <property type="molecule type" value="Genomic_DNA"/>
</dbReference>
<protein>
    <recommendedName>
        <fullName evidence="1">TIR domain-containing protein</fullName>
    </recommendedName>
</protein>